<organism evidence="2 3">
    <name type="scientific">Streptomyces bambusae</name>
    <dbReference type="NCBI Taxonomy" id="1550616"/>
    <lineage>
        <taxon>Bacteria</taxon>
        <taxon>Bacillati</taxon>
        <taxon>Actinomycetota</taxon>
        <taxon>Actinomycetes</taxon>
        <taxon>Kitasatosporales</taxon>
        <taxon>Streptomycetaceae</taxon>
        <taxon>Streptomyces</taxon>
    </lineage>
</organism>
<dbReference type="RefSeq" id="WP_219664922.1">
    <property type="nucleotide sequence ID" value="NZ_WTFF01000012.1"/>
</dbReference>
<keyword evidence="1" id="KW-0812">Transmembrane</keyword>
<dbReference type="EMBL" id="WTFF01000012">
    <property type="protein sequence ID" value="MBW5481042.1"/>
    <property type="molecule type" value="Genomic_DNA"/>
</dbReference>
<name>A0ABS6Z012_9ACTN</name>
<gene>
    <name evidence="2" type="ORF">GPJ59_03840</name>
</gene>
<keyword evidence="1" id="KW-1133">Transmembrane helix</keyword>
<keyword evidence="3" id="KW-1185">Reference proteome</keyword>
<evidence type="ECO:0000313" key="3">
    <source>
        <dbReference type="Proteomes" id="UP000812013"/>
    </source>
</evidence>
<proteinExistence type="predicted"/>
<dbReference type="Proteomes" id="UP000812013">
    <property type="component" value="Unassembled WGS sequence"/>
</dbReference>
<feature type="transmembrane region" description="Helical" evidence="1">
    <location>
        <begin position="74"/>
        <end position="95"/>
    </location>
</feature>
<feature type="transmembrane region" description="Helical" evidence="1">
    <location>
        <begin position="116"/>
        <end position="136"/>
    </location>
</feature>
<comment type="caution">
    <text evidence="2">The sequence shown here is derived from an EMBL/GenBank/DDBJ whole genome shotgun (WGS) entry which is preliminary data.</text>
</comment>
<sequence>MHPLPPHPPLPRVGEPAARPGRLRGAWRAAHEPVAGVSRRLRLTALAVVLAVLPSSLWRLPIAFDHGRGIGERLYVVSLSVLSEAFAFTAFGLIARWGEVFPRWLPLVGGRRVPTMAAVVPAAIGATLLTVLWTVLTTVTQFMGTTIRGDALPDDFPGEAGGWEGVWFHICYAPLVLWGPLLAVLTVAYWKRRRAL</sequence>
<reference evidence="2 3" key="1">
    <citation type="submission" date="2019-12" db="EMBL/GenBank/DDBJ databases">
        <title>Genome sequence of Streptomyces bambusae.</title>
        <authorList>
            <person name="Bansal K."/>
            <person name="Choksket S."/>
            <person name="Korpole S."/>
            <person name="Patil P.B."/>
        </authorList>
    </citation>
    <scope>NUCLEOTIDE SEQUENCE [LARGE SCALE GENOMIC DNA]</scope>
    <source>
        <strain evidence="2 3">SK60</strain>
    </source>
</reference>
<evidence type="ECO:0008006" key="4">
    <source>
        <dbReference type="Google" id="ProtNLM"/>
    </source>
</evidence>
<evidence type="ECO:0000313" key="2">
    <source>
        <dbReference type="EMBL" id="MBW5481042.1"/>
    </source>
</evidence>
<accession>A0ABS6Z012</accession>
<protein>
    <recommendedName>
        <fullName evidence="4">Integral membrane protein</fullName>
    </recommendedName>
</protein>
<keyword evidence="1" id="KW-0472">Membrane</keyword>
<evidence type="ECO:0000256" key="1">
    <source>
        <dbReference type="SAM" id="Phobius"/>
    </source>
</evidence>
<feature type="transmembrane region" description="Helical" evidence="1">
    <location>
        <begin position="166"/>
        <end position="190"/>
    </location>
</feature>